<evidence type="ECO:0000313" key="4">
    <source>
        <dbReference type="Proteomes" id="UP000278807"/>
    </source>
</evidence>
<name>A0A0R3TPF1_RODNA</name>
<dbReference type="PANTHER" id="PTHR46344:SF27">
    <property type="entry name" value="KELCH REPEAT SUPERFAMILY PROTEIN"/>
    <property type="match status" value="1"/>
</dbReference>
<dbReference type="SUPFAM" id="SSF117281">
    <property type="entry name" value="Kelch motif"/>
    <property type="match status" value="1"/>
</dbReference>
<dbReference type="Pfam" id="PF01344">
    <property type="entry name" value="Kelch_1"/>
    <property type="match status" value="2"/>
</dbReference>
<gene>
    <name evidence="3" type="ORF">HNAJ_LOCUS9344</name>
</gene>
<dbReference type="InterPro" id="IPR006652">
    <property type="entry name" value="Kelch_1"/>
</dbReference>
<dbReference type="PANTHER" id="PTHR46344">
    <property type="entry name" value="OS02G0202900 PROTEIN"/>
    <property type="match status" value="1"/>
</dbReference>
<organism evidence="5">
    <name type="scientific">Rodentolepis nana</name>
    <name type="common">Dwarf tapeworm</name>
    <name type="synonym">Hymenolepis nana</name>
    <dbReference type="NCBI Taxonomy" id="102285"/>
    <lineage>
        <taxon>Eukaryota</taxon>
        <taxon>Metazoa</taxon>
        <taxon>Spiralia</taxon>
        <taxon>Lophotrochozoa</taxon>
        <taxon>Platyhelminthes</taxon>
        <taxon>Cestoda</taxon>
        <taxon>Eucestoda</taxon>
        <taxon>Cyclophyllidea</taxon>
        <taxon>Hymenolepididae</taxon>
        <taxon>Rodentolepis</taxon>
    </lineage>
</organism>
<dbReference type="Gene3D" id="2.120.10.80">
    <property type="entry name" value="Kelch-type beta propeller"/>
    <property type="match status" value="1"/>
</dbReference>
<dbReference type="InterPro" id="IPR015915">
    <property type="entry name" value="Kelch-typ_b-propeller"/>
</dbReference>
<accession>A0A0R3TPF1</accession>
<evidence type="ECO:0000256" key="1">
    <source>
        <dbReference type="ARBA" id="ARBA00022441"/>
    </source>
</evidence>
<protein>
    <submittedName>
        <fullName evidence="5">DUF3421 domain-containing protein</fullName>
    </submittedName>
</protein>
<keyword evidence="1" id="KW-0880">Kelch repeat</keyword>
<dbReference type="AlphaFoldDB" id="A0A0R3TPF1"/>
<dbReference type="Proteomes" id="UP000278807">
    <property type="component" value="Unassembled WGS sequence"/>
</dbReference>
<reference evidence="5" key="1">
    <citation type="submission" date="2017-02" db="UniProtKB">
        <authorList>
            <consortium name="WormBaseParasite"/>
        </authorList>
    </citation>
    <scope>IDENTIFICATION</scope>
</reference>
<evidence type="ECO:0000256" key="2">
    <source>
        <dbReference type="ARBA" id="ARBA00022737"/>
    </source>
</evidence>
<dbReference type="EMBL" id="UZAE01012580">
    <property type="protein sequence ID" value="VDO05784.1"/>
    <property type="molecule type" value="Genomic_DNA"/>
</dbReference>
<dbReference type="OrthoDB" id="6678352at2759"/>
<keyword evidence="2" id="KW-0677">Repeat</keyword>
<evidence type="ECO:0000313" key="5">
    <source>
        <dbReference type="WBParaSite" id="HNAJ_0000934901-mRNA-1"/>
    </source>
</evidence>
<sequence length="106" mass="11613">MPNRKDICTVVCDEYIYVIGGRTREGSACPSVFKVNPCNGDGTERDSMAEGRYSASAVTVGHEIFVFGGGNNRGVLATCEKYSPSKDKYVLLSYTMFNSSKYHSGY</sequence>
<keyword evidence="4" id="KW-1185">Reference proteome</keyword>
<dbReference type="WBParaSite" id="HNAJ_0000934901-mRNA-1">
    <property type="protein sequence ID" value="HNAJ_0000934901-mRNA-1"/>
    <property type="gene ID" value="HNAJ_0000934901"/>
</dbReference>
<evidence type="ECO:0000313" key="3">
    <source>
        <dbReference type="EMBL" id="VDO05784.1"/>
    </source>
</evidence>
<reference evidence="3 4" key="2">
    <citation type="submission" date="2018-11" db="EMBL/GenBank/DDBJ databases">
        <authorList>
            <consortium name="Pathogen Informatics"/>
        </authorList>
    </citation>
    <scope>NUCLEOTIDE SEQUENCE [LARGE SCALE GENOMIC DNA]</scope>
</reference>
<proteinExistence type="predicted"/>